<dbReference type="InterPro" id="IPR002172">
    <property type="entry name" value="LDrepeatLR_classA_rpt"/>
</dbReference>
<dbReference type="CDD" id="cd00112">
    <property type="entry name" value="LDLa"/>
    <property type="match status" value="1"/>
</dbReference>
<feature type="transmembrane region" description="Helical" evidence="4">
    <location>
        <begin position="518"/>
        <end position="539"/>
    </location>
</feature>
<feature type="disulfide bond" evidence="2">
    <location>
        <begin position="475"/>
        <end position="493"/>
    </location>
</feature>
<dbReference type="SMART" id="SM00042">
    <property type="entry name" value="CUB"/>
    <property type="match status" value="1"/>
</dbReference>
<evidence type="ECO:0000256" key="3">
    <source>
        <dbReference type="SAM" id="MobiDB-lite"/>
    </source>
</evidence>
<dbReference type="Pfam" id="PF00431">
    <property type="entry name" value="CUB"/>
    <property type="match status" value="1"/>
</dbReference>
<feature type="domain" description="CUB" evidence="5">
    <location>
        <begin position="213"/>
        <end position="322"/>
    </location>
</feature>
<evidence type="ECO:0000259" key="5">
    <source>
        <dbReference type="PROSITE" id="PS01180"/>
    </source>
</evidence>
<evidence type="ECO:0000256" key="2">
    <source>
        <dbReference type="PROSITE-ProRule" id="PRU00124"/>
    </source>
</evidence>
<dbReference type="InterPro" id="IPR035914">
    <property type="entry name" value="Sperma_CUB_dom_sf"/>
</dbReference>
<dbReference type="Gene3D" id="4.10.400.10">
    <property type="entry name" value="Low-density Lipoprotein Receptor"/>
    <property type="match status" value="1"/>
</dbReference>
<dbReference type="PROSITE" id="PS50068">
    <property type="entry name" value="LDLRA_2"/>
    <property type="match status" value="1"/>
</dbReference>
<feature type="region of interest" description="Disordered" evidence="3">
    <location>
        <begin position="635"/>
        <end position="694"/>
    </location>
</feature>
<evidence type="ECO:0000256" key="1">
    <source>
        <dbReference type="ARBA" id="ARBA00023157"/>
    </source>
</evidence>
<evidence type="ECO:0000313" key="7">
    <source>
        <dbReference type="Proteomes" id="UP001303046"/>
    </source>
</evidence>
<accession>A0ABR1BSK6</accession>
<dbReference type="Proteomes" id="UP001303046">
    <property type="component" value="Unassembled WGS sequence"/>
</dbReference>
<evidence type="ECO:0000313" key="6">
    <source>
        <dbReference type="EMBL" id="KAK6728390.1"/>
    </source>
</evidence>
<feature type="compositionally biased region" description="Polar residues" evidence="3">
    <location>
        <begin position="661"/>
        <end position="684"/>
    </location>
</feature>
<dbReference type="PANTHER" id="PTHR24652">
    <property type="entry name" value="LOW-DENSITY LIPOPROTEIN RECEPTOR CLASS A DOMAIN-CONTAINING PROTEIN 2"/>
    <property type="match status" value="1"/>
</dbReference>
<dbReference type="SUPFAM" id="SSF49854">
    <property type="entry name" value="Spermadhesin, CUB domain"/>
    <property type="match status" value="1"/>
</dbReference>
<dbReference type="EMBL" id="JAVFWL010000001">
    <property type="protein sequence ID" value="KAK6728390.1"/>
    <property type="molecule type" value="Genomic_DNA"/>
</dbReference>
<keyword evidence="7" id="KW-1185">Reference proteome</keyword>
<feature type="compositionally biased region" description="Polar residues" evidence="3">
    <location>
        <begin position="635"/>
        <end position="650"/>
    </location>
</feature>
<dbReference type="PROSITE" id="PS01180">
    <property type="entry name" value="CUB"/>
    <property type="match status" value="1"/>
</dbReference>
<gene>
    <name evidence="6" type="primary">Necator_chrI.g1938</name>
    <name evidence="6" type="ORF">RB195_005812</name>
</gene>
<reference evidence="6 7" key="1">
    <citation type="submission" date="2023-08" db="EMBL/GenBank/DDBJ databases">
        <title>A Necator americanus chromosomal reference genome.</title>
        <authorList>
            <person name="Ilik V."/>
            <person name="Petrzelkova K.J."/>
            <person name="Pardy F."/>
            <person name="Fuh T."/>
            <person name="Niatou-Singa F.S."/>
            <person name="Gouil Q."/>
            <person name="Baker L."/>
            <person name="Ritchie M.E."/>
            <person name="Jex A.R."/>
            <person name="Gazzola D."/>
            <person name="Li H."/>
            <person name="Toshio Fujiwara R."/>
            <person name="Zhan B."/>
            <person name="Aroian R.V."/>
            <person name="Pafco B."/>
            <person name="Schwarz E.M."/>
        </authorList>
    </citation>
    <scope>NUCLEOTIDE SEQUENCE [LARGE SCALE GENOMIC DNA]</scope>
    <source>
        <strain evidence="6 7">Aroian</strain>
        <tissue evidence="6">Whole animal</tissue>
    </source>
</reference>
<dbReference type="InterPro" id="IPR042333">
    <property type="entry name" value="LRAD2/Mig-13-like"/>
</dbReference>
<dbReference type="SMART" id="SM00192">
    <property type="entry name" value="LDLa"/>
    <property type="match status" value="1"/>
</dbReference>
<dbReference type="SUPFAM" id="SSF57424">
    <property type="entry name" value="LDL receptor-like module"/>
    <property type="match status" value="1"/>
</dbReference>
<keyword evidence="4" id="KW-0472">Membrane</keyword>
<name>A0ABR1BSK6_NECAM</name>
<dbReference type="CDD" id="cd00041">
    <property type="entry name" value="CUB"/>
    <property type="match status" value="1"/>
</dbReference>
<keyword evidence="4" id="KW-1133">Transmembrane helix</keyword>
<protein>
    <recommendedName>
        <fullName evidence="5">CUB domain-containing protein</fullName>
    </recommendedName>
</protein>
<evidence type="ECO:0000256" key="4">
    <source>
        <dbReference type="SAM" id="Phobius"/>
    </source>
</evidence>
<dbReference type="Gene3D" id="2.60.120.290">
    <property type="entry name" value="Spermadhesin, CUB domain"/>
    <property type="match status" value="1"/>
</dbReference>
<keyword evidence="1 2" id="KW-1015">Disulfide bond</keyword>
<keyword evidence="4" id="KW-0812">Transmembrane</keyword>
<dbReference type="Pfam" id="PF00057">
    <property type="entry name" value="Ldl_recept_a"/>
    <property type="match status" value="1"/>
</dbReference>
<dbReference type="InterPro" id="IPR036055">
    <property type="entry name" value="LDL_receptor-like_sf"/>
</dbReference>
<dbReference type="InterPro" id="IPR000859">
    <property type="entry name" value="CUB_dom"/>
</dbReference>
<comment type="caution">
    <text evidence="6">The sequence shown here is derived from an EMBL/GenBank/DDBJ whole genome shotgun (WGS) entry which is preliminary data.</text>
</comment>
<sequence length="797" mass="89611">MAPLDADNICAVFKCMDSMRAITKCIQFRMAVLADDVPLCGNGIFELLDASNGFPAPPQKRDHVAVVANVGDRISVRIFENDTSYFPPVRCSLRIETCPNCLLNIKHTPPVDILDESEIRMLPACYESLLDPCFDLRFIEDKADSALDLIYQKSSIWEFPHRSELNSTGNSIVLTINMWSIQPNTTLSKYIDNLFPFFITAVSNEVVITGSSTDSFLSPNQSSLGFIESPRYPAAYPRSLLKNYTLINSDQNGYIRLVFDDFHVHFQSEMQIFDSDGREIISTKSENRRPPAILSTGNRLKIQFNAHDFTQTVGFRARYEFVNDKEWADKPNSRDCDEILEGYGGEIKMDGNLHLINTYVDCIWIIGRFPHMARTFDRIYLKIEEFHMKGVGLRLEVREGASSTSDRLLLLFDSQTRDQLEHKQPRNGFTTTSSMPAFYVRLRGYLMGSSGLEIVYTQFYRWATALCPGAGEFHCDNARCIKGTLRCDGVNHCGDGSDEQCQRPISDFKQPDSDVSGLIALVIGVCGLILLIISTTAVMGRFYRRRIASQLSGADLSTGPNYPPEGAVPSMQTVGERRFYVVPESQISVIEAPPSYDDALKHPAVPTSRTPAYMNQGYMGGSASEENMIQSANSEAISASETDVDNTINVASEVDDRRNEMTSPQPISRLNEASQPGTSASSPNLRRKEDESWLRNSTRKWNVNTTAKLIITDHWAMSLPPDLERDPHFIATATTILRNQINDTQKEEIIRDAEHQCWPVGRLLWLKIQNLDIFHIKLNSQQATVCSRSIESLLLID</sequence>
<proteinExistence type="predicted"/>
<organism evidence="6 7">
    <name type="scientific">Necator americanus</name>
    <name type="common">Human hookworm</name>
    <dbReference type="NCBI Taxonomy" id="51031"/>
    <lineage>
        <taxon>Eukaryota</taxon>
        <taxon>Metazoa</taxon>
        <taxon>Ecdysozoa</taxon>
        <taxon>Nematoda</taxon>
        <taxon>Chromadorea</taxon>
        <taxon>Rhabditida</taxon>
        <taxon>Rhabditina</taxon>
        <taxon>Rhabditomorpha</taxon>
        <taxon>Strongyloidea</taxon>
        <taxon>Ancylostomatidae</taxon>
        <taxon>Bunostominae</taxon>
        <taxon>Necator</taxon>
    </lineage>
</organism>
<comment type="caution">
    <text evidence="2">Lacks conserved residue(s) required for the propagation of feature annotation.</text>
</comment>